<name>A0ABS6W5N2_9BIFI</name>
<evidence type="ECO:0000313" key="2">
    <source>
        <dbReference type="Proteomes" id="UP000812844"/>
    </source>
</evidence>
<evidence type="ECO:0000313" key="1">
    <source>
        <dbReference type="EMBL" id="MBW3081795.1"/>
    </source>
</evidence>
<sequence length="328" mass="36614">MRRHDIIDPMLDEAQENARCAYGTTPAQRRAFRRRLSEGTLVSPYLNVYARTDYWATLNPIERVRHTVGALGREHPGWVFAGPSAACIHDLDHPYAVHDSGIVHIASTHASHAKDHGRLKRIRMRVVPAVTVSGIRVTPVEHTILDCGMLLPFNDALPLFDSAARAGVAMSDVAALCGERRLDGARILPLCAYADPLSDNGGESRARAAIIAKGFVVPELQHRFENPANPASFYRTDFTWTFPDGRIVVAEYDGMGKYVMESNMNRSSIQQKVHDERAREEHLRMQGVQSIIRFEYEDVMHPGRLERKLLDAGIPKRRQGAGAIPLLP</sequence>
<comment type="caution">
    <text evidence="1">The sequence shown here is derived from an EMBL/GenBank/DDBJ whole genome shotgun (WGS) entry which is preliminary data.</text>
</comment>
<protein>
    <recommendedName>
        <fullName evidence="3">CTP synthase</fullName>
    </recommendedName>
</protein>
<keyword evidence="2" id="KW-1185">Reference proteome</keyword>
<gene>
    <name evidence="1" type="ORF">KIH73_00090</name>
</gene>
<dbReference type="Proteomes" id="UP000812844">
    <property type="component" value="Unassembled WGS sequence"/>
</dbReference>
<dbReference type="RefSeq" id="WP_219079486.1">
    <property type="nucleotide sequence ID" value="NZ_JAHBBD010000001.1"/>
</dbReference>
<reference evidence="1 2" key="1">
    <citation type="submission" date="2021-05" db="EMBL/GenBank/DDBJ databases">
        <title>Phylogenetic classification of ten novel species belonging to the genus Bifidobacterium comprising B. colchicus sp. nov., B. abeli sp. nov., B. bicoloris sp. nov., B. guerezis sp. nov., B. rosaliae sp. nov., B. santillanensis sp. nov., B. argentati sp. nov., B. amazzoni sp. nov., B. pluviali sp. nov., and B. pinnaculum sp. nov.</title>
        <authorList>
            <person name="Lugli G.A."/>
            <person name="Ruiz Garcia L."/>
            <person name="Margolles A."/>
            <person name="Ventura M."/>
        </authorList>
    </citation>
    <scope>NUCLEOTIDE SEQUENCE [LARGE SCALE GENOMIC DNA]</scope>
    <source>
        <strain evidence="1 2">6T3</strain>
    </source>
</reference>
<accession>A0ABS6W5N2</accession>
<dbReference type="EMBL" id="JAHBBD010000001">
    <property type="protein sequence ID" value="MBW3081795.1"/>
    <property type="molecule type" value="Genomic_DNA"/>
</dbReference>
<organism evidence="1 2">
    <name type="scientific">Bifidobacterium phasiani</name>
    <dbReference type="NCBI Taxonomy" id="2834431"/>
    <lineage>
        <taxon>Bacteria</taxon>
        <taxon>Bacillati</taxon>
        <taxon>Actinomycetota</taxon>
        <taxon>Actinomycetes</taxon>
        <taxon>Bifidobacteriales</taxon>
        <taxon>Bifidobacteriaceae</taxon>
        <taxon>Bifidobacterium</taxon>
    </lineage>
</organism>
<evidence type="ECO:0008006" key="3">
    <source>
        <dbReference type="Google" id="ProtNLM"/>
    </source>
</evidence>
<proteinExistence type="predicted"/>